<sequence>MNEQTLEDYLIYIVMKYGGKWNEIEDNIYKLHEQEEEELKLKFQGDDYYYVKRTDWFAKFSSFITPLFDEFCTDKNRVYGGKNRTSFGFPLKFAGIEKPVETSVILKNKNRAEVFVKTDTNFSDEYLFILLKKAGLWKIDSYKNRRYRSEKWSLMIL</sequence>
<feature type="domain" description="NTF2 fold immunity protein" evidence="1">
    <location>
        <begin position="64"/>
        <end position="152"/>
    </location>
</feature>
<dbReference type="RefSeq" id="WP_012862892.1">
    <property type="nucleotide sequence ID" value="NC_013517.1"/>
</dbReference>
<dbReference type="EMBL" id="CP001739">
    <property type="protein sequence ID" value="ACZ10310.1"/>
    <property type="molecule type" value="Genomic_DNA"/>
</dbReference>
<evidence type="ECO:0000259" key="1">
    <source>
        <dbReference type="Pfam" id="PF15655"/>
    </source>
</evidence>
<reference evidence="3" key="1">
    <citation type="submission" date="2009-09" db="EMBL/GenBank/DDBJ databases">
        <title>The complete chromosome of Sebaldella termitidis ATCC 33386.</title>
        <authorList>
            <consortium name="US DOE Joint Genome Institute (JGI-PGF)"/>
            <person name="Lucas S."/>
            <person name="Copeland A."/>
            <person name="Lapidus A."/>
            <person name="Glavina del Rio T."/>
            <person name="Dalin E."/>
            <person name="Tice H."/>
            <person name="Bruce D."/>
            <person name="Goodwin L."/>
            <person name="Pitluck S."/>
            <person name="Kyrpides N."/>
            <person name="Mavromatis K."/>
            <person name="Ivanova N."/>
            <person name="Mikhailova N."/>
            <person name="Sims D."/>
            <person name="Meincke L."/>
            <person name="Brettin T."/>
            <person name="Detter J.C."/>
            <person name="Han C."/>
            <person name="Larimer F."/>
            <person name="Land M."/>
            <person name="Hauser L."/>
            <person name="Markowitz V."/>
            <person name="Cheng J.F."/>
            <person name="Hugenholtz P."/>
            <person name="Woyke T."/>
            <person name="Wu D."/>
            <person name="Eisen J.A."/>
        </authorList>
    </citation>
    <scope>NUCLEOTIDE SEQUENCE [LARGE SCALE GENOMIC DNA]</scope>
    <source>
        <strain evidence="3">ATCC 33386 / NCTC 11300</strain>
    </source>
</reference>
<keyword evidence="3" id="KW-1185">Reference proteome</keyword>
<name>D1AQQ0_SEBTE</name>
<gene>
    <name evidence="2" type="ordered locus">Sterm_3471</name>
</gene>
<reference evidence="2 3" key="2">
    <citation type="journal article" date="2010" name="Stand. Genomic Sci.">
        <title>Complete genome sequence of Sebaldella termitidis type strain (NCTC 11300).</title>
        <authorList>
            <person name="Harmon-Smith M."/>
            <person name="Celia L."/>
            <person name="Chertkov O."/>
            <person name="Lapidus A."/>
            <person name="Copeland A."/>
            <person name="Glavina Del Rio T."/>
            <person name="Nolan M."/>
            <person name="Lucas S."/>
            <person name="Tice H."/>
            <person name="Cheng J.F."/>
            <person name="Han C."/>
            <person name="Detter J.C."/>
            <person name="Bruce D."/>
            <person name="Goodwin L."/>
            <person name="Pitluck S."/>
            <person name="Pati A."/>
            <person name="Liolios K."/>
            <person name="Ivanova N."/>
            <person name="Mavromatis K."/>
            <person name="Mikhailova N."/>
            <person name="Chen A."/>
            <person name="Palaniappan K."/>
            <person name="Land M."/>
            <person name="Hauser L."/>
            <person name="Chang Y.J."/>
            <person name="Jeffries C.D."/>
            <person name="Brettin T."/>
            <person name="Goker M."/>
            <person name="Beck B."/>
            <person name="Bristow J."/>
            <person name="Eisen J.A."/>
            <person name="Markowitz V."/>
            <person name="Hugenholtz P."/>
            <person name="Kyrpides N.C."/>
            <person name="Klenk H.P."/>
            <person name="Chen F."/>
        </authorList>
    </citation>
    <scope>NUCLEOTIDE SEQUENCE [LARGE SCALE GENOMIC DNA]</scope>
    <source>
        <strain evidence="3">ATCC 33386 / NCTC 11300</strain>
    </source>
</reference>
<proteinExistence type="predicted"/>
<organism evidence="2 3">
    <name type="scientific">Sebaldella termitidis (strain ATCC 33386 / NCTC 11300)</name>
    <dbReference type="NCBI Taxonomy" id="526218"/>
    <lineage>
        <taxon>Bacteria</taxon>
        <taxon>Fusobacteriati</taxon>
        <taxon>Fusobacteriota</taxon>
        <taxon>Fusobacteriia</taxon>
        <taxon>Fusobacteriales</taxon>
        <taxon>Leptotrichiaceae</taxon>
        <taxon>Sebaldella</taxon>
    </lineage>
</organism>
<dbReference type="Pfam" id="PF15655">
    <property type="entry name" value="Imm-NTF2"/>
    <property type="match status" value="1"/>
</dbReference>
<dbReference type="AlphaFoldDB" id="D1AQQ0"/>
<evidence type="ECO:0000313" key="2">
    <source>
        <dbReference type="EMBL" id="ACZ10310.1"/>
    </source>
</evidence>
<accession>D1AQQ0</accession>
<dbReference type="HOGENOM" id="CLU_1792994_0_0_0"/>
<dbReference type="STRING" id="526218.Sterm_3471"/>
<evidence type="ECO:0000313" key="3">
    <source>
        <dbReference type="Proteomes" id="UP000000845"/>
    </source>
</evidence>
<dbReference type="eggNOG" id="ENOG5032U7U">
    <property type="taxonomic scope" value="Bacteria"/>
</dbReference>
<dbReference type="KEGG" id="str:Sterm_3471"/>
<protein>
    <recommendedName>
        <fullName evidence="1">NTF2 fold immunity protein domain-containing protein</fullName>
    </recommendedName>
</protein>
<dbReference type="InterPro" id="IPR028049">
    <property type="entry name" value="Imm-NTF2"/>
</dbReference>
<dbReference type="Proteomes" id="UP000000845">
    <property type="component" value="Chromosome"/>
</dbReference>